<feature type="domain" description="Origin recognition complex subunit 3 winged helix C-terminal" evidence="7">
    <location>
        <begin position="563"/>
        <end position="670"/>
    </location>
</feature>
<comment type="similarity">
    <text evidence="2">Belongs to the ORC3 family.</text>
</comment>
<evidence type="ECO:0000259" key="7">
    <source>
        <dbReference type="Pfam" id="PF18137"/>
    </source>
</evidence>
<dbReference type="Proteomes" id="UP001562354">
    <property type="component" value="Unassembled WGS sequence"/>
</dbReference>
<dbReference type="RefSeq" id="XP_069204553.1">
    <property type="nucleotide sequence ID" value="XM_069341042.1"/>
</dbReference>
<comment type="subcellular location">
    <subcellularLocation>
        <location evidence="1">Nucleus</location>
    </subcellularLocation>
</comment>
<dbReference type="Pfam" id="PF07034">
    <property type="entry name" value="ORC3_N"/>
    <property type="match status" value="1"/>
</dbReference>
<name>A0ABR3PQ82_9PEZI</name>
<dbReference type="Pfam" id="PF18137">
    <property type="entry name" value="WHD_ORC"/>
    <property type="match status" value="1"/>
</dbReference>
<evidence type="ECO:0008006" key="10">
    <source>
        <dbReference type="Google" id="ProtNLM"/>
    </source>
</evidence>
<dbReference type="EMBL" id="JBFMKM010000001">
    <property type="protein sequence ID" value="KAL1311704.1"/>
    <property type="molecule type" value="Genomic_DNA"/>
</dbReference>
<dbReference type="GeneID" id="95975509"/>
<dbReference type="InterPro" id="IPR045667">
    <property type="entry name" value="ORC3_N"/>
</dbReference>
<gene>
    <name evidence="8" type="ORF">AAFC00_001806</name>
</gene>
<evidence type="ECO:0000256" key="5">
    <source>
        <dbReference type="ARBA" id="ARBA00023242"/>
    </source>
</evidence>
<evidence type="ECO:0000256" key="4">
    <source>
        <dbReference type="ARBA" id="ARBA00023125"/>
    </source>
</evidence>
<keyword evidence="5" id="KW-0539">Nucleus</keyword>
<dbReference type="CDD" id="cd20704">
    <property type="entry name" value="Orc3"/>
    <property type="match status" value="2"/>
</dbReference>
<reference evidence="8 9" key="1">
    <citation type="submission" date="2024-07" db="EMBL/GenBank/DDBJ databases">
        <title>Draft sequence of the Neodothiora populina.</title>
        <authorList>
            <person name="Drown D.D."/>
            <person name="Schuette U.S."/>
            <person name="Buechlein A.B."/>
            <person name="Rusch D.R."/>
            <person name="Winton L.W."/>
            <person name="Adams G.A."/>
        </authorList>
    </citation>
    <scope>NUCLEOTIDE SEQUENCE [LARGE SCALE GENOMIC DNA]</scope>
    <source>
        <strain evidence="8 9">CPC 39397</strain>
    </source>
</reference>
<evidence type="ECO:0000313" key="9">
    <source>
        <dbReference type="Proteomes" id="UP001562354"/>
    </source>
</evidence>
<proteinExistence type="inferred from homology"/>
<dbReference type="InterPro" id="IPR040855">
    <property type="entry name" value="ORC_WH_C"/>
</dbReference>
<dbReference type="PANTHER" id="PTHR12748:SF0">
    <property type="entry name" value="ORIGIN RECOGNITION COMPLEX SUBUNIT 3"/>
    <property type="match status" value="1"/>
</dbReference>
<evidence type="ECO:0000256" key="3">
    <source>
        <dbReference type="ARBA" id="ARBA00022705"/>
    </source>
</evidence>
<evidence type="ECO:0000259" key="6">
    <source>
        <dbReference type="Pfam" id="PF07034"/>
    </source>
</evidence>
<accession>A0ABR3PQ82</accession>
<evidence type="ECO:0000256" key="1">
    <source>
        <dbReference type="ARBA" id="ARBA00004123"/>
    </source>
</evidence>
<keyword evidence="4" id="KW-0238">DNA-binding</keyword>
<keyword evidence="9" id="KW-1185">Reference proteome</keyword>
<evidence type="ECO:0000313" key="8">
    <source>
        <dbReference type="EMBL" id="KAL1311704.1"/>
    </source>
</evidence>
<organism evidence="8 9">
    <name type="scientific">Neodothiora populina</name>
    <dbReference type="NCBI Taxonomy" id="2781224"/>
    <lineage>
        <taxon>Eukaryota</taxon>
        <taxon>Fungi</taxon>
        <taxon>Dikarya</taxon>
        <taxon>Ascomycota</taxon>
        <taxon>Pezizomycotina</taxon>
        <taxon>Dothideomycetes</taxon>
        <taxon>Dothideomycetidae</taxon>
        <taxon>Dothideales</taxon>
        <taxon>Dothioraceae</taxon>
        <taxon>Neodothiora</taxon>
    </lineage>
</organism>
<keyword evidence="3" id="KW-0235">DNA replication</keyword>
<protein>
    <recommendedName>
        <fullName evidence="10">Origin recognition complex subunit 3</fullName>
    </recommendedName>
</protein>
<evidence type="ECO:0000256" key="2">
    <source>
        <dbReference type="ARBA" id="ARBA00010977"/>
    </source>
</evidence>
<dbReference type="InterPro" id="IPR020795">
    <property type="entry name" value="ORC3"/>
</dbReference>
<dbReference type="PANTHER" id="PTHR12748">
    <property type="entry name" value="ORIGIN RECOGNITION COMPLEX SUBUNIT 3"/>
    <property type="match status" value="1"/>
</dbReference>
<feature type="domain" description="Origin recognition complex subunit 3 N-terminal" evidence="6">
    <location>
        <begin position="6"/>
        <end position="316"/>
    </location>
</feature>
<comment type="caution">
    <text evidence="8">The sequence shown here is derived from an EMBL/GenBank/DDBJ whole genome shotgun (WGS) entry which is preliminary data.</text>
</comment>
<sequence length="673" mass="75802">MDFETRYVFKPKSGGGTRPSKRRRLEPSGLHTSWPLRKSTFETLWSAQAQRLKDLQYRINKTTVDQISKFIRDTTEGGSIDKILSALVLTGPSIASHSLLFEQLSTTAVQPDSDVFVTLTSSVAPNLKTLLKHLIQKAVATDPEATEEADDDDDGQARLKAKRKPVRLLNYDLCALQHHVQRHRVTRVVVAFQDCEAFDGHLLSEVIELLKCWRDRIPFVFLFGIATTIQDFQSKLSRRATQCISGRRFDVVKADVALEQAFESVFLRDGLVWVGSGVCEAVLRRQRDHIQSLDAFTDSIHYAYMSHFYANALTVFLDSTISRSQVAPDHFKALRHLPSFRYHVHALLEDRQISLVRDLLENDDAILRHVKTHVAAGTSALDRLSHAVRVLHALQADPATTQQTPRSSLMVDALCGQLYASPWERTIMLRLRKTNSAGLRKLLLQLDAVAEEELGEAFREMLHELDQLLQEQTEGNGPLRSEEDLQHSTLRTTVIAKKVELSKQKLTMTKGDSAYTNLLHRLMSTLENYLARTLLDPQTLVFHEIFLYDLKSPLRDVFTPKPRFAIERALAAPHDYLDCACCAPTSDSADESTLSSSQPATAVLYQLYLESGAMINASDLQTAFIAIMNAGEQEEARVKALFQRSLAELKCLGLVRGTRKKADHLMKTSWRGL</sequence>